<dbReference type="EMBL" id="ML119858">
    <property type="protein sequence ID" value="RPA72534.1"/>
    <property type="molecule type" value="Genomic_DNA"/>
</dbReference>
<accession>A0A3N4HS90</accession>
<evidence type="ECO:0000313" key="2">
    <source>
        <dbReference type="Proteomes" id="UP000275078"/>
    </source>
</evidence>
<dbReference type="Proteomes" id="UP000275078">
    <property type="component" value="Unassembled WGS sequence"/>
</dbReference>
<protein>
    <submittedName>
        <fullName evidence="1">Uncharacterized protein</fullName>
    </submittedName>
</protein>
<evidence type="ECO:0000313" key="1">
    <source>
        <dbReference type="EMBL" id="RPA72534.1"/>
    </source>
</evidence>
<sequence>MGRRQTKKAFGVAFRKQIFRTNKTFGITKQDVQRSGLLKGVRLGQDIGPVTADGFIPGSQLMDLDAEIAGIYGQDSTNSPGIDGFQQWSDYIRWGGRWESKLQTEANELDTYLPDYAAVYAKRRHCCLCHHSDVKQKLVYCIGILGLFLIRGEAVRDAIETWLTNLVL</sequence>
<name>A0A3N4HS90_ASCIM</name>
<dbReference type="AlphaFoldDB" id="A0A3N4HS90"/>
<reference evidence="1 2" key="1">
    <citation type="journal article" date="2018" name="Nat. Ecol. Evol.">
        <title>Pezizomycetes genomes reveal the molecular basis of ectomycorrhizal truffle lifestyle.</title>
        <authorList>
            <person name="Murat C."/>
            <person name="Payen T."/>
            <person name="Noel B."/>
            <person name="Kuo A."/>
            <person name="Morin E."/>
            <person name="Chen J."/>
            <person name="Kohler A."/>
            <person name="Krizsan K."/>
            <person name="Balestrini R."/>
            <person name="Da Silva C."/>
            <person name="Montanini B."/>
            <person name="Hainaut M."/>
            <person name="Levati E."/>
            <person name="Barry K.W."/>
            <person name="Belfiori B."/>
            <person name="Cichocki N."/>
            <person name="Clum A."/>
            <person name="Dockter R.B."/>
            <person name="Fauchery L."/>
            <person name="Guy J."/>
            <person name="Iotti M."/>
            <person name="Le Tacon F."/>
            <person name="Lindquist E.A."/>
            <person name="Lipzen A."/>
            <person name="Malagnac F."/>
            <person name="Mello A."/>
            <person name="Molinier V."/>
            <person name="Miyauchi S."/>
            <person name="Poulain J."/>
            <person name="Riccioni C."/>
            <person name="Rubini A."/>
            <person name="Sitrit Y."/>
            <person name="Splivallo R."/>
            <person name="Traeger S."/>
            <person name="Wang M."/>
            <person name="Zifcakova L."/>
            <person name="Wipf D."/>
            <person name="Zambonelli A."/>
            <person name="Paolocci F."/>
            <person name="Nowrousian M."/>
            <person name="Ottonello S."/>
            <person name="Baldrian P."/>
            <person name="Spatafora J.W."/>
            <person name="Henrissat B."/>
            <person name="Nagy L.G."/>
            <person name="Aury J.M."/>
            <person name="Wincker P."/>
            <person name="Grigoriev I.V."/>
            <person name="Bonfante P."/>
            <person name="Martin F.M."/>
        </authorList>
    </citation>
    <scope>NUCLEOTIDE SEQUENCE [LARGE SCALE GENOMIC DNA]</scope>
    <source>
        <strain evidence="1 2">RN42</strain>
    </source>
</reference>
<keyword evidence="2" id="KW-1185">Reference proteome</keyword>
<gene>
    <name evidence="1" type="ORF">BJ508DRAFT_334972</name>
</gene>
<proteinExistence type="predicted"/>
<organism evidence="1 2">
    <name type="scientific">Ascobolus immersus RN42</name>
    <dbReference type="NCBI Taxonomy" id="1160509"/>
    <lineage>
        <taxon>Eukaryota</taxon>
        <taxon>Fungi</taxon>
        <taxon>Dikarya</taxon>
        <taxon>Ascomycota</taxon>
        <taxon>Pezizomycotina</taxon>
        <taxon>Pezizomycetes</taxon>
        <taxon>Pezizales</taxon>
        <taxon>Ascobolaceae</taxon>
        <taxon>Ascobolus</taxon>
    </lineage>
</organism>